<dbReference type="InterPro" id="IPR036282">
    <property type="entry name" value="Glutathione-S-Trfase_C_sf"/>
</dbReference>
<dbReference type="PANTHER" id="PTHR44051:SF9">
    <property type="entry name" value="GLUTATHIONE S-TRANSFERASE 1"/>
    <property type="match status" value="1"/>
</dbReference>
<dbReference type="InterPro" id="IPR010987">
    <property type="entry name" value="Glutathione-S-Trfase_C-like"/>
</dbReference>
<comment type="similarity">
    <text evidence="1">Belongs to the GST superfamily.</text>
</comment>
<dbReference type="OrthoDB" id="2098326at2759"/>
<dbReference type="AlphaFoldDB" id="A0A3N4KTE3"/>
<dbReference type="Gene3D" id="1.20.1050.10">
    <property type="match status" value="1"/>
</dbReference>
<dbReference type="SUPFAM" id="SSF47616">
    <property type="entry name" value="GST C-terminal domain-like"/>
    <property type="match status" value="1"/>
</dbReference>
<dbReference type="GO" id="GO:0016740">
    <property type="term" value="F:transferase activity"/>
    <property type="evidence" value="ECO:0007669"/>
    <property type="project" value="UniProtKB-KW"/>
</dbReference>
<dbReference type="Gene3D" id="3.40.30.10">
    <property type="entry name" value="Glutaredoxin"/>
    <property type="match status" value="1"/>
</dbReference>
<feature type="domain" description="GST N-terminal" evidence="2">
    <location>
        <begin position="8"/>
        <end position="89"/>
    </location>
</feature>
<proteinExistence type="inferred from homology"/>
<dbReference type="Proteomes" id="UP000277580">
    <property type="component" value="Unassembled WGS sequence"/>
</dbReference>
<dbReference type="InterPro" id="IPR004045">
    <property type="entry name" value="Glutathione_S-Trfase_N"/>
</dbReference>
<dbReference type="PROSITE" id="PS50405">
    <property type="entry name" value="GST_CTER"/>
    <property type="match status" value="1"/>
</dbReference>
<dbReference type="InParanoid" id="A0A3N4KTE3"/>
<evidence type="ECO:0000259" key="3">
    <source>
        <dbReference type="PROSITE" id="PS50405"/>
    </source>
</evidence>
<dbReference type="PANTHER" id="PTHR44051">
    <property type="entry name" value="GLUTATHIONE S-TRANSFERASE-RELATED"/>
    <property type="match status" value="1"/>
</dbReference>
<dbReference type="InterPro" id="IPR040079">
    <property type="entry name" value="Glutathione_S-Trfase"/>
</dbReference>
<dbReference type="InterPro" id="IPR036249">
    <property type="entry name" value="Thioredoxin-like_sf"/>
</dbReference>
<protein>
    <submittedName>
        <fullName evidence="4">Glutathione S-transferase</fullName>
    </submittedName>
</protein>
<dbReference type="CDD" id="cd03189">
    <property type="entry name" value="GST_C_GTT1_like"/>
    <property type="match status" value="1"/>
</dbReference>
<reference evidence="4 5" key="1">
    <citation type="journal article" date="2018" name="Nat. Ecol. Evol.">
        <title>Pezizomycetes genomes reveal the molecular basis of ectomycorrhizal truffle lifestyle.</title>
        <authorList>
            <person name="Murat C."/>
            <person name="Payen T."/>
            <person name="Noel B."/>
            <person name="Kuo A."/>
            <person name="Morin E."/>
            <person name="Chen J."/>
            <person name="Kohler A."/>
            <person name="Krizsan K."/>
            <person name="Balestrini R."/>
            <person name="Da Silva C."/>
            <person name="Montanini B."/>
            <person name="Hainaut M."/>
            <person name="Levati E."/>
            <person name="Barry K.W."/>
            <person name="Belfiori B."/>
            <person name="Cichocki N."/>
            <person name="Clum A."/>
            <person name="Dockter R.B."/>
            <person name="Fauchery L."/>
            <person name="Guy J."/>
            <person name="Iotti M."/>
            <person name="Le Tacon F."/>
            <person name="Lindquist E.A."/>
            <person name="Lipzen A."/>
            <person name="Malagnac F."/>
            <person name="Mello A."/>
            <person name="Molinier V."/>
            <person name="Miyauchi S."/>
            <person name="Poulain J."/>
            <person name="Riccioni C."/>
            <person name="Rubini A."/>
            <person name="Sitrit Y."/>
            <person name="Splivallo R."/>
            <person name="Traeger S."/>
            <person name="Wang M."/>
            <person name="Zifcakova L."/>
            <person name="Wipf D."/>
            <person name="Zambonelli A."/>
            <person name="Paolocci F."/>
            <person name="Nowrousian M."/>
            <person name="Ottonello S."/>
            <person name="Baldrian P."/>
            <person name="Spatafora J.W."/>
            <person name="Henrissat B."/>
            <person name="Nagy L.G."/>
            <person name="Aury J.M."/>
            <person name="Wincker P."/>
            <person name="Grigoriev I.V."/>
            <person name="Bonfante P."/>
            <person name="Martin F.M."/>
        </authorList>
    </citation>
    <scope>NUCLEOTIDE SEQUENCE [LARGE SCALE GENOMIC DNA]</scope>
    <source>
        <strain evidence="4 5">CCBAS932</strain>
    </source>
</reference>
<dbReference type="SFLD" id="SFLDG00358">
    <property type="entry name" value="Main_(cytGST)"/>
    <property type="match status" value="1"/>
</dbReference>
<dbReference type="Pfam" id="PF13410">
    <property type="entry name" value="GST_C_2"/>
    <property type="match status" value="1"/>
</dbReference>
<dbReference type="SUPFAM" id="SSF52833">
    <property type="entry name" value="Thioredoxin-like"/>
    <property type="match status" value="1"/>
</dbReference>
<dbReference type="SFLD" id="SFLDS00019">
    <property type="entry name" value="Glutathione_Transferase_(cytos"/>
    <property type="match status" value="1"/>
</dbReference>
<dbReference type="EMBL" id="ML119121">
    <property type="protein sequence ID" value="RPB13777.1"/>
    <property type="molecule type" value="Genomic_DNA"/>
</dbReference>
<accession>A0A3N4KTE3</accession>
<evidence type="ECO:0000256" key="1">
    <source>
        <dbReference type="ARBA" id="ARBA00007409"/>
    </source>
</evidence>
<gene>
    <name evidence="4" type="ORF">P167DRAFT_534774</name>
</gene>
<dbReference type="CDD" id="cd03046">
    <property type="entry name" value="GST_N_GTT1_like"/>
    <property type="match status" value="1"/>
</dbReference>
<feature type="domain" description="GST C-terminal" evidence="3">
    <location>
        <begin position="93"/>
        <end position="233"/>
    </location>
</feature>
<dbReference type="SFLD" id="SFLDG01150">
    <property type="entry name" value="Main.1:_Beta-like"/>
    <property type="match status" value="1"/>
</dbReference>
<evidence type="ECO:0000259" key="2">
    <source>
        <dbReference type="PROSITE" id="PS50404"/>
    </source>
</evidence>
<sequence>MSENKSAQPKVTLHWLNQSRAQRIVWLLEELNLDYDIECHIRNSAMLAPEGSQSLHPLGKFPIVVVGDRVLAESGFIIEYFVDKFGPQLKPSDEDSLLRYKYFLHYAEGSLMPPMLVGIVVENINKASVPFFIKPLINMITGGVETRFLKPNYKTHFDFLEAELSSRPYLAGEEFSGADIMISFQLAAAKRVCGLSKEEYPKLFEYMERCESREACKRAYKKTKEMEAAGTKL</sequence>
<name>A0A3N4KTE3_9PEZI</name>
<evidence type="ECO:0000313" key="5">
    <source>
        <dbReference type="Proteomes" id="UP000277580"/>
    </source>
</evidence>
<keyword evidence="5" id="KW-1185">Reference proteome</keyword>
<dbReference type="PROSITE" id="PS50404">
    <property type="entry name" value="GST_NTER"/>
    <property type="match status" value="1"/>
</dbReference>
<keyword evidence="4" id="KW-0808">Transferase</keyword>
<evidence type="ECO:0000313" key="4">
    <source>
        <dbReference type="EMBL" id="RPB13777.1"/>
    </source>
</evidence>
<dbReference type="STRING" id="1392247.A0A3N4KTE3"/>
<dbReference type="FunCoup" id="A0A3N4KTE3">
    <property type="interactions" value="106"/>
</dbReference>
<organism evidence="4 5">
    <name type="scientific">Morchella conica CCBAS932</name>
    <dbReference type="NCBI Taxonomy" id="1392247"/>
    <lineage>
        <taxon>Eukaryota</taxon>
        <taxon>Fungi</taxon>
        <taxon>Dikarya</taxon>
        <taxon>Ascomycota</taxon>
        <taxon>Pezizomycotina</taxon>
        <taxon>Pezizomycetes</taxon>
        <taxon>Pezizales</taxon>
        <taxon>Morchellaceae</taxon>
        <taxon>Morchella</taxon>
    </lineage>
</organism>
<dbReference type="Pfam" id="PF13409">
    <property type="entry name" value="GST_N_2"/>
    <property type="match status" value="1"/>
</dbReference>